<accession>A0ABV5UNW8</accession>
<protein>
    <submittedName>
        <fullName evidence="1">Uncharacterized protein</fullName>
    </submittedName>
</protein>
<comment type="caution">
    <text evidence="1">The sequence shown here is derived from an EMBL/GenBank/DDBJ whole genome shotgun (WGS) entry which is preliminary data.</text>
</comment>
<dbReference type="EMBL" id="JBHMBH010000019">
    <property type="protein sequence ID" value="MFB9714209.1"/>
    <property type="molecule type" value="Genomic_DNA"/>
</dbReference>
<keyword evidence="2" id="KW-1185">Reference proteome</keyword>
<name>A0ABV5UNW8_9MICC</name>
<gene>
    <name evidence="1" type="ORF">ACFFPI_08565</name>
</gene>
<organism evidence="1 2">
    <name type="scientific">Arthrobacter methylotrophus</name>
    <dbReference type="NCBI Taxonomy" id="121291"/>
    <lineage>
        <taxon>Bacteria</taxon>
        <taxon>Bacillati</taxon>
        <taxon>Actinomycetota</taxon>
        <taxon>Actinomycetes</taxon>
        <taxon>Micrococcales</taxon>
        <taxon>Micrococcaceae</taxon>
        <taxon>Arthrobacter</taxon>
    </lineage>
</organism>
<sequence length="50" mass="5074">MTTSTRPRSAAAVREQALLCIACSGGCRDANGAYTLCALCELAEVSVPAA</sequence>
<proteinExistence type="predicted"/>
<evidence type="ECO:0000313" key="2">
    <source>
        <dbReference type="Proteomes" id="UP001589536"/>
    </source>
</evidence>
<dbReference type="RefSeq" id="WP_345043880.1">
    <property type="nucleotide sequence ID" value="NZ_BAABED010000001.1"/>
</dbReference>
<dbReference type="Proteomes" id="UP001589536">
    <property type="component" value="Unassembled WGS sequence"/>
</dbReference>
<evidence type="ECO:0000313" key="1">
    <source>
        <dbReference type="EMBL" id="MFB9714209.1"/>
    </source>
</evidence>
<reference evidence="1 2" key="1">
    <citation type="submission" date="2024-09" db="EMBL/GenBank/DDBJ databases">
        <authorList>
            <person name="Sun Q."/>
            <person name="Mori K."/>
        </authorList>
    </citation>
    <scope>NUCLEOTIDE SEQUENCE [LARGE SCALE GENOMIC DNA]</scope>
    <source>
        <strain evidence="1 2">JCM 13519</strain>
    </source>
</reference>